<proteinExistence type="predicted"/>
<dbReference type="InterPro" id="IPR002859">
    <property type="entry name" value="PKD/REJ-like"/>
</dbReference>
<dbReference type="Pfam" id="PF02010">
    <property type="entry name" value="REJ"/>
    <property type="match status" value="1"/>
</dbReference>
<comment type="subcellular location">
    <subcellularLocation>
        <location evidence="1">Membrane</location>
    </subcellularLocation>
</comment>
<feature type="compositionally biased region" description="Acidic residues" evidence="7">
    <location>
        <begin position="1152"/>
        <end position="1168"/>
    </location>
</feature>
<feature type="transmembrane region" description="Helical" evidence="8">
    <location>
        <begin position="1034"/>
        <end position="1052"/>
    </location>
</feature>
<dbReference type="PANTHER" id="PTHR46730:SF1">
    <property type="entry name" value="PLAT DOMAIN-CONTAINING PROTEIN"/>
    <property type="match status" value="1"/>
</dbReference>
<keyword evidence="3" id="KW-0677">Repeat</keyword>
<evidence type="ECO:0000259" key="9">
    <source>
        <dbReference type="Pfam" id="PF02010"/>
    </source>
</evidence>
<evidence type="ECO:0000256" key="1">
    <source>
        <dbReference type="ARBA" id="ARBA00004370"/>
    </source>
</evidence>
<keyword evidence="2 8" id="KW-0812">Transmembrane</keyword>
<feature type="transmembrane region" description="Helical" evidence="8">
    <location>
        <begin position="1552"/>
        <end position="1569"/>
    </location>
</feature>
<evidence type="ECO:0000256" key="7">
    <source>
        <dbReference type="SAM" id="MobiDB-lite"/>
    </source>
</evidence>
<evidence type="ECO:0000313" key="10">
    <source>
        <dbReference type="EMBL" id="CAD9651875.1"/>
    </source>
</evidence>
<evidence type="ECO:0000256" key="6">
    <source>
        <dbReference type="SAM" id="Coils"/>
    </source>
</evidence>
<dbReference type="GO" id="GO:0006816">
    <property type="term" value="P:calcium ion transport"/>
    <property type="evidence" value="ECO:0007669"/>
    <property type="project" value="TreeGrafter"/>
</dbReference>
<accession>A0A7S2QUB5</accession>
<organism evidence="10">
    <name type="scientific">Norrisiella sphaerica</name>
    <dbReference type="NCBI Taxonomy" id="552664"/>
    <lineage>
        <taxon>Eukaryota</taxon>
        <taxon>Sar</taxon>
        <taxon>Rhizaria</taxon>
        <taxon>Cercozoa</taxon>
        <taxon>Chlorarachniophyceae</taxon>
        <taxon>Norrisiella</taxon>
    </lineage>
</organism>
<feature type="compositionally biased region" description="Acidic residues" evidence="7">
    <location>
        <begin position="1128"/>
        <end position="1141"/>
    </location>
</feature>
<dbReference type="PANTHER" id="PTHR46730">
    <property type="entry name" value="POLYCYSTIN-1"/>
    <property type="match status" value="1"/>
</dbReference>
<evidence type="ECO:0000256" key="2">
    <source>
        <dbReference type="ARBA" id="ARBA00022692"/>
    </source>
</evidence>
<keyword evidence="6" id="KW-0175">Coiled coil</keyword>
<keyword evidence="5 8" id="KW-0472">Membrane</keyword>
<dbReference type="EMBL" id="HBHC01002227">
    <property type="protein sequence ID" value="CAD9651875.1"/>
    <property type="molecule type" value="Transcribed_RNA"/>
</dbReference>
<feature type="region of interest" description="Disordered" evidence="7">
    <location>
        <begin position="1266"/>
        <end position="1298"/>
    </location>
</feature>
<reference evidence="10" key="1">
    <citation type="submission" date="2021-01" db="EMBL/GenBank/DDBJ databases">
        <authorList>
            <person name="Corre E."/>
            <person name="Pelletier E."/>
            <person name="Niang G."/>
            <person name="Scheremetjew M."/>
            <person name="Finn R."/>
            <person name="Kale V."/>
            <person name="Holt S."/>
            <person name="Cochrane G."/>
            <person name="Meng A."/>
            <person name="Brown T."/>
            <person name="Cohen L."/>
        </authorList>
    </citation>
    <scope>NUCLEOTIDE SEQUENCE</scope>
    <source>
        <strain evidence="10">BC52</strain>
    </source>
</reference>
<feature type="domain" description="PKD/REJ-like" evidence="9">
    <location>
        <begin position="239"/>
        <end position="628"/>
    </location>
</feature>
<feature type="region of interest" description="Disordered" evidence="7">
    <location>
        <begin position="1128"/>
        <end position="1168"/>
    </location>
</feature>
<feature type="transmembrane region" description="Helical" evidence="8">
    <location>
        <begin position="1507"/>
        <end position="1531"/>
    </location>
</feature>
<name>A0A7S2QUB5_9EUKA</name>
<evidence type="ECO:0000256" key="3">
    <source>
        <dbReference type="ARBA" id="ARBA00022737"/>
    </source>
</evidence>
<evidence type="ECO:0000256" key="8">
    <source>
        <dbReference type="SAM" id="Phobius"/>
    </source>
</evidence>
<protein>
    <recommendedName>
        <fullName evidence="9">PKD/REJ-like domain-containing protein</fullName>
    </recommendedName>
</protein>
<feature type="transmembrane region" description="Helical" evidence="8">
    <location>
        <begin position="944"/>
        <end position="965"/>
    </location>
</feature>
<dbReference type="GO" id="GO:0005261">
    <property type="term" value="F:monoatomic cation channel activity"/>
    <property type="evidence" value="ECO:0007669"/>
    <property type="project" value="TreeGrafter"/>
</dbReference>
<feature type="transmembrane region" description="Helical" evidence="8">
    <location>
        <begin position="1107"/>
        <end position="1124"/>
    </location>
</feature>
<feature type="transmembrane region" description="Helical" evidence="8">
    <location>
        <begin position="1064"/>
        <end position="1086"/>
    </location>
</feature>
<evidence type="ECO:0000256" key="4">
    <source>
        <dbReference type="ARBA" id="ARBA00022989"/>
    </source>
</evidence>
<gene>
    <name evidence="10" type="ORF">NSPH01132_LOCUS1336</name>
</gene>
<dbReference type="GO" id="GO:0005886">
    <property type="term" value="C:plasma membrane"/>
    <property type="evidence" value="ECO:0007669"/>
    <property type="project" value="TreeGrafter"/>
</dbReference>
<sequence length="1817" mass="195923">MRLLGYGYTCKWNAEGDILEVLLGTHFSANVGQNLTVLSNTVANATGAASCPFNVSVKLQPPVSSNLRVQITGPTILKPCQAATFQALILSGRDTNASYLWKLESVANTSNSLVQFVSIQTSPFLILSGTNFSVGLHNLSVTVTDVFGFSNVSWFTFNKTSFLPPEVSLQSPQVITGFRTSSSLSIYTKVLKSACPSAIQYNISAMWRQAKRGSPYIAGNLSSFISTLTDHVVAIPDPRSYNLKIPAYALKPGHMYGFILTVKSYLPNGHLAAASNESLIVKVQNTDVVVQIKGGSKRTLGIVVGSTNVFSFDATDSYDPDNLTYPLQYKWQLYSSSAGSIVDPSVIMTLPVLNIPSSAVSPDQQYIVSVNVTGQPAATGERRMSSASQIVLTISRAIPTVTVTANTSYGSKHNTNEKLIMTLQVASHTSEIVSYLWSTSSPLLNLSDPSVRRSSITGESLVLASNVLQPGETYEFSASVTDAEGEVGSAYLTIIANSGPSQGTCYSIPTSGVALTDTFRFACTGWSDEDLPILYRFQCYQNVSNSLQLSDISEYISSEYLDTVLPPPPATASNLTIVATIKDGLNATTSFTFQVKVSQITNLDTNATSKAASDALDSGDVQTFTVLVSGMASYLKSGSLGTVESVELRSALLSDVDSLAQGGGFAAAAQLVNALTDYTSPADLDAAIRSSALSTLATISEGFGSESTAPDESTAKSALSALGNIVGAEAATESSASGSIATSDGSHGSRVEGILASLSSALLRGAAIGEDPVELATSNVVLVSQLQRAENLGGISLSASSGGKVEIPSDLPVNSGSIAMSMSSIKTSLYPVDSNATGLVIVELRQDGVEIASSQSEEGYKIVIPLTGYTAEDVETMDFSCRYWDPATLQWSTDGLSFVNASIEEGLTCVSKHLTAFNGDASVEINVNAPTEVELEAFSLANPVMAVCVFVFCGYLTVVVIGFYIDLKVSASQGNAASDSFWRNSNNFRMSRITAGRSFLIFRKMSCWGLRRKHPWFSIYGRHHGDYINSVKRASILLCLLFNTMAICALLLDQDQKLPFLSSNLANAFVSMAFCFPVPFLMGYLHKREVPERFKIKIMGKEQATSAFGYILLILGLVCGELMWEDMGGGDEGEEEGGEDEEHSHENGFNTDMDDEKDDGENDDDDEVADLPAHHQAASILGLVTAGAVAGAESGAVAGAAIGLDPKNAECKNVRARKREERRRILKEKRQQLREVEMLIEQGEKDRKLHQRLNKLREEVLNLPDEDDISTSASSSDDEKPRKHFKFNLPNGSQKNDAKKGAPCVEAYIHGSTPVNAGTTMATNASHGKKGGSSSTHTKSSKLPYIEASLPGFPQLATKTGTAPFRLASQIFSDAELVKGANDRKLPTISGAPVDGKLDSKGTSVRKSNTNFDNVKSKLNLRESTNTLKSQLSSHPKSRYKVQTVASLARIRNDIKRDIVSLKTMQLSAPDLDTKAERKPFLCICGCKVLPRDTPNLSTHIWTWHDVFGVTFEIMVVLGCWFLLVVLSWQLNESGTISEFTLTTSLAFSQDIAFRILQILVLEAIMFIPCCYMCMLCFCPCRAFGDKEVETEYHYVNFDSGFLGMEYRKCRVVNVLQGSQADTKGVLLGMLIREVNGVRVEDDRKLKKSLTSIMRTNDQFIVVFEKASVARQVGIMQLPINEIHPSVGIGPDSPPMSANGSPTFKSGAAHTPRSALSMHKSAFMTEESDDAKNSDKGLRHFVLNVHGNAGRMSTNHASMESPGALVSPINPASPGNHSLLSQLQERSEVGRSSNSMPKEGVKRLNTLRFLKHFSKKT</sequence>
<feature type="region of interest" description="Disordered" evidence="7">
    <location>
        <begin position="1691"/>
        <end position="1713"/>
    </location>
</feature>
<feature type="coiled-coil region" evidence="6">
    <location>
        <begin position="1211"/>
        <end position="1246"/>
    </location>
</feature>
<evidence type="ECO:0000256" key="5">
    <source>
        <dbReference type="ARBA" id="ARBA00023136"/>
    </source>
</evidence>
<keyword evidence="4 8" id="KW-1133">Transmembrane helix</keyword>